<name>A0A081CBN8_PSEA2</name>
<dbReference type="EMBL" id="DF830071">
    <property type="protein sequence ID" value="GAK64084.1"/>
    <property type="molecule type" value="Genomic_DNA"/>
</dbReference>
<dbReference type="Pfam" id="PF09154">
    <property type="entry name" value="Alpha-amy_C_pro"/>
    <property type="match status" value="1"/>
</dbReference>
<dbReference type="GO" id="GO:0004553">
    <property type="term" value="F:hydrolase activity, hydrolyzing O-glycosyl compounds"/>
    <property type="evidence" value="ECO:0007669"/>
    <property type="project" value="InterPro"/>
</dbReference>
<gene>
    <name evidence="7" type="ORF">PAN0_004c2293</name>
</gene>
<dbReference type="Gene3D" id="2.60.40.1180">
    <property type="entry name" value="Golgi alpha-mannosidase II"/>
    <property type="match status" value="1"/>
</dbReference>
<dbReference type="Proteomes" id="UP000053758">
    <property type="component" value="Unassembled WGS sequence"/>
</dbReference>
<reference evidence="8" key="1">
    <citation type="journal article" date="2014" name="Genome Announc.">
        <title>Draft Genome Sequence of the Yeast Pseudozyma antarctica Type Strain JCM10317, a Producer of the Glycolipid Biosurfactants, Mannosylerythritol Lipids.</title>
        <authorList>
            <person name="Saika A."/>
            <person name="Koike H."/>
            <person name="Hori T."/>
            <person name="Fukuoka T."/>
            <person name="Sato S."/>
            <person name="Habe H."/>
            <person name="Kitamoto D."/>
            <person name="Morita T."/>
        </authorList>
    </citation>
    <scope>NUCLEOTIDE SEQUENCE [LARGE SCALE GENOMIC DNA]</scope>
    <source>
        <strain evidence="8">JCM 10317</strain>
    </source>
</reference>
<dbReference type="AlphaFoldDB" id="A0A081CBN8"/>
<evidence type="ECO:0000256" key="3">
    <source>
        <dbReference type="ARBA" id="ARBA00022723"/>
    </source>
</evidence>
<dbReference type="PIRSF" id="PIRSF001021">
    <property type="entry name" value="Alph-amls_thrmst"/>
    <property type="match status" value="1"/>
</dbReference>
<evidence type="ECO:0000313" key="8">
    <source>
        <dbReference type="Proteomes" id="UP000053758"/>
    </source>
</evidence>
<dbReference type="Gene3D" id="3.20.20.80">
    <property type="entry name" value="Glycosidases"/>
    <property type="match status" value="1"/>
</dbReference>
<dbReference type="NCBIfam" id="NF006969">
    <property type="entry name" value="PRK09441.1-2"/>
    <property type="match status" value="1"/>
</dbReference>
<comment type="similarity">
    <text evidence="2">Belongs to the glycosyl hydrolase 13 family.</text>
</comment>
<dbReference type="InterPro" id="IPR017853">
    <property type="entry name" value="GH"/>
</dbReference>
<protein>
    <submittedName>
        <fullName evidence="7">Glucan-alpha-maltohexaosidase</fullName>
    </submittedName>
</protein>
<keyword evidence="6" id="KW-0326">Glycosidase</keyword>
<proteinExistence type="inferred from homology"/>
<dbReference type="Gene3D" id="2.40.30.140">
    <property type="match status" value="1"/>
</dbReference>
<comment type="cofactor">
    <cofactor evidence="1">
        <name>Ca(2+)</name>
        <dbReference type="ChEBI" id="CHEBI:29108"/>
    </cofactor>
</comment>
<dbReference type="InterPro" id="IPR006047">
    <property type="entry name" value="GH13_cat_dom"/>
</dbReference>
<dbReference type="InterPro" id="IPR013776">
    <property type="entry name" value="A-amylase_thermo"/>
</dbReference>
<dbReference type="GeneID" id="26303038"/>
<sequence length="541" mass="61686">MASSANKHSDKHEHNYTMMQAFEWYTQGEGKHWQWLGDNAKRFADMGITAVWIPPPTKASSGSSTGYDIYDTWDLGEFAHPRDKDAGLQPPHRTKYGTREQLEAAMKELRKNGISIYVDAVLNHRMGADELQTFKARMVDQNDRTKLCSDAYDIEGWTKFTFPGRDGKYSDFKWGFEHFTGVDWDQKAETKAIFRIEGDGKHWATDVDKENGNYDFLMGADVDHAHPDVAKDILNWGAWMMRNFPIAGFRFDAVKHMSRDFVHDFVKHIREEARRLRKERGLEAADESEGPIAFSVGEFWKDDLDSCLKYLGNFGDEQFSLFDTPLHYNMKEAGDAAENYDLRKIFDSTIVQKRPIDAVTLVENHDTQKGQALESTVSAQFKPLAYALILMRVSGYPCVFLGDLDGCNTTGIDNGEGKAEPMADLDKFLKARKYYAYGEQRDVWDHPNCVAWVRTGTKNPDSSVDDDAGYDASATIICNGTEQGSKWVEVGKRYVGKNFVDVIGWFQGQQKVNDDGWVEVHCHPRSVSVWVPEDSKHRQFF</sequence>
<evidence type="ECO:0000256" key="6">
    <source>
        <dbReference type="ARBA" id="ARBA00023295"/>
    </source>
</evidence>
<dbReference type="PANTHER" id="PTHR43447">
    <property type="entry name" value="ALPHA-AMYLASE"/>
    <property type="match status" value="1"/>
</dbReference>
<dbReference type="CDD" id="cd11318">
    <property type="entry name" value="AmyAc_bac_fung_AmyA"/>
    <property type="match status" value="1"/>
</dbReference>
<dbReference type="GO" id="GO:0005975">
    <property type="term" value="P:carbohydrate metabolic process"/>
    <property type="evidence" value="ECO:0007669"/>
    <property type="project" value="InterPro"/>
</dbReference>
<dbReference type="InterPro" id="IPR013780">
    <property type="entry name" value="Glyco_hydro_b"/>
</dbReference>
<dbReference type="SUPFAM" id="SSF51445">
    <property type="entry name" value="(Trans)glycosidases"/>
    <property type="match status" value="1"/>
</dbReference>
<dbReference type="Pfam" id="PF00128">
    <property type="entry name" value="Alpha-amylase"/>
    <property type="match status" value="1"/>
</dbReference>
<accession>A0A081CBN8</accession>
<dbReference type="GO" id="GO:0005509">
    <property type="term" value="F:calcium ion binding"/>
    <property type="evidence" value="ECO:0007669"/>
    <property type="project" value="InterPro"/>
</dbReference>
<evidence type="ECO:0000256" key="5">
    <source>
        <dbReference type="ARBA" id="ARBA00023277"/>
    </source>
</evidence>
<keyword evidence="8" id="KW-1185">Reference proteome</keyword>
<keyword evidence="3" id="KW-0479">Metal-binding</keyword>
<dbReference type="OrthoDB" id="550577at2759"/>
<dbReference type="InterPro" id="IPR015237">
    <property type="entry name" value="Alpha-amylase_C_pro"/>
</dbReference>
<dbReference type="SUPFAM" id="SSF51011">
    <property type="entry name" value="Glycosyl hydrolase domain"/>
    <property type="match status" value="1"/>
</dbReference>
<evidence type="ECO:0000256" key="4">
    <source>
        <dbReference type="ARBA" id="ARBA00022801"/>
    </source>
</evidence>
<keyword evidence="5" id="KW-0119">Carbohydrate metabolism</keyword>
<dbReference type="NCBIfam" id="NF006968">
    <property type="entry name" value="PRK09441.1-1"/>
    <property type="match status" value="1"/>
</dbReference>
<dbReference type="HOGENOM" id="CLU_024572_2_0_1"/>
<evidence type="ECO:0000256" key="2">
    <source>
        <dbReference type="ARBA" id="ARBA00008061"/>
    </source>
</evidence>
<dbReference type="SMART" id="SM00642">
    <property type="entry name" value="Aamy"/>
    <property type="match status" value="1"/>
</dbReference>
<organism evidence="7 8">
    <name type="scientific">Pseudozyma antarctica</name>
    <name type="common">Yeast</name>
    <name type="synonym">Candida antarctica</name>
    <dbReference type="NCBI Taxonomy" id="84753"/>
    <lineage>
        <taxon>Eukaryota</taxon>
        <taxon>Fungi</taxon>
        <taxon>Dikarya</taxon>
        <taxon>Basidiomycota</taxon>
        <taxon>Ustilaginomycotina</taxon>
        <taxon>Ustilaginomycetes</taxon>
        <taxon>Ustilaginales</taxon>
        <taxon>Ustilaginaceae</taxon>
        <taxon>Moesziomyces</taxon>
    </lineage>
</organism>
<evidence type="ECO:0000313" key="7">
    <source>
        <dbReference type="EMBL" id="GAK64084.1"/>
    </source>
</evidence>
<keyword evidence="4" id="KW-0378">Hydrolase</keyword>
<evidence type="ECO:0000256" key="1">
    <source>
        <dbReference type="ARBA" id="ARBA00001913"/>
    </source>
</evidence>
<dbReference type="RefSeq" id="XP_014657724.1">
    <property type="nucleotide sequence ID" value="XM_014802238.1"/>
</dbReference>